<sequence>MLSIMKYKFFDQRAQECHVAMIQALQNLATQLEQERCQESRLVEKAVSKLVKAKIRDRQTVAAIEKEIANTLDLE</sequence>
<accession>A0A3S0ZRJ6</accession>
<dbReference type="EMBL" id="RSCJ01000022">
    <property type="protein sequence ID" value="RUR75900.1"/>
    <property type="molecule type" value="Genomic_DNA"/>
</dbReference>
<gene>
    <name evidence="1" type="ORF">PCC6912_44720</name>
</gene>
<name>A0A3S0ZRJ6_CHLFR</name>
<proteinExistence type="predicted"/>
<evidence type="ECO:0000313" key="2">
    <source>
        <dbReference type="Proteomes" id="UP000268857"/>
    </source>
</evidence>
<evidence type="ECO:0000313" key="1">
    <source>
        <dbReference type="EMBL" id="RUR75900.1"/>
    </source>
</evidence>
<organism evidence="1 2">
    <name type="scientific">Chlorogloeopsis fritschii PCC 6912</name>
    <dbReference type="NCBI Taxonomy" id="211165"/>
    <lineage>
        <taxon>Bacteria</taxon>
        <taxon>Bacillati</taxon>
        <taxon>Cyanobacteriota</taxon>
        <taxon>Cyanophyceae</taxon>
        <taxon>Nostocales</taxon>
        <taxon>Chlorogloeopsidaceae</taxon>
        <taxon>Chlorogloeopsis</taxon>
    </lineage>
</organism>
<reference evidence="1 2" key="1">
    <citation type="journal article" date="2019" name="Genome Biol. Evol.">
        <title>Day and night: Metabolic profiles and evolutionary relationships of six axenic non-marine cyanobacteria.</title>
        <authorList>
            <person name="Will S.E."/>
            <person name="Henke P."/>
            <person name="Boedeker C."/>
            <person name="Huang S."/>
            <person name="Brinkmann H."/>
            <person name="Rohde M."/>
            <person name="Jarek M."/>
            <person name="Friedl T."/>
            <person name="Seufert S."/>
            <person name="Schumacher M."/>
            <person name="Overmann J."/>
            <person name="Neumann-Schaal M."/>
            <person name="Petersen J."/>
        </authorList>
    </citation>
    <scope>NUCLEOTIDE SEQUENCE [LARGE SCALE GENOMIC DNA]</scope>
    <source>
        <strain evidence="1 2">PCC 6912</strain>
    </source>
</reference>
<dbReference type="Proteomes" id="UP000268857">
    <property type="component" value="Unassembled WGS sequence"/>
</dbReference>
<dbReference type="STRING" id="211165.GCA_000317285_06512"/>
<keyword evidence="2" id="KW-1185">Reference proteome</keyword>
<dbReference type="AlphaFoldDB" id="A0A3S0ZRJ6"/>
<protein>
    <submittedName>
        <fullName evidence="1">Uncharacterized protein</fullName>
    </submittedName>
</protein>
<comment type="caution">
    <text evidence="1">The sequence shown here is derived from an EMBL/GenBank/DDBJ whole genome shotgun (WGS) entry which is preliminary data.</text>
</comment>